<name>A0AC59YBD4_RANTA</name>
<reference evidence="1" key="2">
    <citation type="submission" date="2025-03" db="EMBL/GenBank/DDBJ databases">
        <authorList>
            <consortium name="ELIXIR-Norway"/>
            <consortium name="Elixir Norway"/>
        </authorList>
    </citation>
    <scope>NUCLEOTIDE SEQUENCE</scope>
</reference>
<evidence type="ECO:0000313" key="1">
    <source>
        <dbReference type="EMBL" id="CAM9545284.1"/>
    </source>
</evidence>
<accession>A0AC59YBD4</accession>
<sequence>LRPGSPSGRNGVLRRALFQPQLLTSYPSAPPVTPRPAPLQPPRRGRPEPSAAARTRPARSSSREPQAPGLLESKGYAETPSREPAGSPSPGRGLRGSERRGCCGHRAPAATHPSCAGLAGGRRARTQGSAAIYQTPFAPGRTMT</sequence>
<dbReference type="Proteomes" id="UP001162501">
    <property type="component" value="Chromosome 12"/>
</dbReference>
<feature type="non-terminal residue" evidence="1">
    <location>
        <position position="1"/>
    </location>
</feature>
<organism evidence="1 2">
    <name type="scientific">Rangifer tarandus platyrhynchus</name>
    <name type="common">Svalbard reindeer</name>
    <dbReference type="NCBI Taxonomy" id="3082113"/>
    <lineage>
        <taxon>Eukaryota</taxon>
        <taxon>Metazoa</taxon>
        <taxon>Chordata</taxon>
        <taxon>Craniata</taxon>
        <taxon>Vertebrata</taxon>
        <taxon>Euteleostomi</taxon>
        <taxon>Mammalia</taxon>
        <taxon>Eutheria</taxon>
        <taxon>Laurasiatheria</taxon>
        <taxon>Artiodactyla</taxon>
        <taxon>Ruminantia</taxon>
        <taxon>Pecora</taxon>
        <taxon>Cervidae</taxon>
        <taxon>Odocoileinae</taxon>
        <taxon>Rangifer</taxon>
    </lineage>
</organism>
<evidence type="ECO:0000313" key="2">
    <source>
        <dbReference type="Proteomes" id="UP001162501"/>
    </source>
</evidence>
<gene>
    <name evidence="1" type="ORF">MRATA1EN22A_LOCUS4028</name>
</gene>
<proteinExistence type="predicted"/>
<dbReference type="EMBL" id="OX596096">
    <property type="protein sequence ID" value="CAM9545284.1"/>
    <property type="molecule type" value="Genomic_DNA"/>
</dbReference>
<protein>
    <submittedName>
        <fullName evidence="1">Uncharacterized protein</fullName>
    </submittedName>
</protein>
<reference evidence="1" key="1">
    <citation type="submission" date="2023-05" db="EMBL/GenBank/DDBJ databases">
        <authorList>
            <consortium name="ELIXIR-Norway"/>
        </authorList>
    </citation>
    <scope>NUCLEOTIDE SEQUENCE</scope>
</reference>